<evidence type="ECO:0000313" key="2">
    <source>
        <dbReference type="Proteomes" id="UP000054485"/>
    </source>
</evidence>
<reference evidence="2" key="2">
    <citation type="submission" date="2015-01" db="EMBL/GenBank/DDBJ databases">
        <title>Evolutionary Origins and Diversification of the Mycorrhizal Mutualists.</title>
        <authorList>
            <consortium name="DOE Joint Genome Institute"/>
            <consortium name="Mycorrhizal Genomics Consortium"/>
            <person name="Kohler A."/>
            <person name="Kuo A."/>
            <person name="Nagy L.G."/>
            <person name="Floudas D."/>
            <person name="Copeland A."/>
            <person name="Barry K.W."/>
            <person name="Cichocki N."/>
            <person name="Veneault-Fourrey C."/>
            <person name="LaButti K."/>
            <person name="Lindquist E.A."/>
            <person name="Lipzen A."/>
            <person name="Lundell T."/>
            <person name="Morin E."/>
            <person name="Murat C."/>
            <person name="Riley R."/>
            <person name="Ohm R."/>
            <person name="Sun H."/>
            <person name="Tunlid A."/>
            <person name="Henrissat B."/>
            <person name="Grigoriev I.V."/>
            <person name="Hibbett D.S."/>
            <person name="Martin F."/>
        </authorList>
    </citation>
    <scope>NUCLEOTIDE SEQUENCE [LARGE SCALE GENOMIC DNA]</scope>
    <source>
        <strain evidence="2">UH-Slu-Lm8-n1</strain>
    </source>
</reference>
<dbReference type="Proteomes" id="UP000054485">
    <property type="component" value="Unassembled WGS sequence"/>
</dbReference>
<accession>A0A0D0ATL6</accession>
<dbReference type="Gene3D" id="2.60.120.260">
    <property type="entry name" value="Galactose-binding domain-like"/>
    <property type="match status" value="1"/>
</dbReference>
<sequence>MDNSYLSLISTNPALATRVSSTLDKSTGKKHLTDSNPETCWTSRQGPGQYIHLTFQEPAIPKRITIIFQGGFVGTKCRIEVSESSDRPEWQTWTYIHPEDANRRQAFDLIIHRDKLPGEGIRSMKLVFEESSDFYGRITIYELRIEGVLL</sequence>
<name>A0A0D0ATL6_9AGAM</name>
<dbReference type="AlphaFoldDB" id="A0A0D0ATL6"/>
<dbReference type="InterPro" id="IPR008979">
    <property type="entry name" value="Galactose-bd-like_sf"/>
</dbReference>
<proteinExistence type="predicted"/>
<evidence type="ECO:0000313" key="1">
    <source>
        <dbReference type="EMBL" id="KIK37612.1"/>
    </source>
</evidence>
<organism evidence="1 2">
    <name type="scientific">Suillus luteus UH-Slu-Lm8-n1</name>
    <dbReference type="NCBI Taxonomy" id="930992"/>
    <lineage>
        <taxon>Eukaryota</taxon>
        <taxon>Fungi</taxon>
        <taxon>Dikarya</taxon>
        <taxon>Basidiomycota</taxon>
        <taxon>Agaricomycotina</taxon>
        <taxon>Agaricomycetes</taxon>
        <taxon>Agaricomycetidae</taxon>
        <taxon>Boletales</taxon>
        <taxon>Suillineae</taxon>
        <taxon>Suillaceae</taxon>
        <taxon>Suillus</taxon>
    </lineage>
</organism>
<protein>
    <recommendedName>
        <fullName evidence="3">Anaphase-promoting complex subunit 10</fullName>
    </recommendedName>
</protein>
<keyword evidence="2" id="KW-1185">Reference proteome</keyword>
<reference evidence="1 2" key="1">
    <citation type="submission" date="2014-04" db="EMBL/GenBank/DDBJ databases">
        <authorList>
            <consortium name="DOE Joint Genome Institute"/>
            <person name="Kuo A."/>
            <person name="Ruytinx J."/>
            <person name="Rineau F."/>
            <person name="Colpaert J."/>
            <person name="Kohler A."/>
            <person name="Nagy L.G."/>
            <person name="Floudas D."/>
            <person name="Copeland A."/>
            <person name="Barry K.W."/>
            <person name="Cichocki N."/>
            <person name="Veneault-Fourrey C."/>
            <person name="LaButti K."/>
            <person name="Lindquist E.A."/>
            <person name="Lipzen A."/>
            <person name="Lundell T."/>
            <person name="Morin E."/>
            <person name="Murat C."/>
            <person name="Sun H."/>
            <person name="Tunlid A."/>
            <person name="Henrissat B."/>
            <person name="Grigoriev I.V."/>
            <person name="Hibbett D.S."/>
            <person name="Martin F."/>
            <person name="Nordberg H.P."/>
            <person name="Cantor M.N."/>
            <person name="Hua S.X."/>
        </authorList>
    </citation>
    <scope>NUCLEOTIDE SEQUENCE [LARGE SCALE GENOMIC DNA]</scope>
    <source>
        <strain evidence="1 2">UH-Slu-Lm8-n1</strain>
    </source>
</reference>
<dbReference type="SUPFAM" id="SSF49785">
    <property type="entry name" value="Galactose-binding domain-like"/>
    <property type="match status" value="1"/>
</dbReference>
<gene>
    <name evidence="1" type="ORF">CY34DRAFT_810148</name>
</gene>
<dbReference type="STRING" id="930992.A0A0D0ATL6"/>
<dbReference type="InParanoid" id="A0A0D0ATL6"/>
<dbReference type="OrthoDB" id="10052260at2759"/>
<evidence type="ECO:0008006" key="3">
    <source>
        <dbReference type="Google" id="ProtNLM"/>
    </source>
</evidence>
<dbReference type="EMBL" id="KN835440">
    <property type="protein sequence ID" value="KIK37612.1"/>
    <property type="molecule type" value="Genomic_DNA"/>
</dbReference>
<dbReference type="HOGENOM" id="CLU_133965_0_0_1"/>